<accession>A0A7H2BLF2</accession>
<name>A0A7H2BLF2_9MICC</name>
<feature type="compositionally biased region" description="Low complexity" evidence="1">
    <location>
        <begin position="11"/>
        <end position="28"/>
    </location>
</feature>
<feature type="transmembrane region" description="Helical" evidence="2">
    <location>
        <begin position="261"/>
        <end position="279"/>
    </location>
</feature>
<evidence type="ECO:0000313" key="3">
    <source>
        <dbReference type="EMBL" id="QNV40498.1"/>
    </source>
</evidence>
<keyword evidence="2" id="KW-0812">Transmembrane</keyword>
<reference evidence="3 4" key="1">
    <citation type="submission" date="2020-09" db="EMBL/GenBank/DDBJ databases">
        <title>Investigation of environmental microbe.</title>
        <authorList>
            <person name="Ou Y."/>
            <person name="Kang Q."/>
        </authorList>
    </citation>
    <scope>NUCLEOTIDE SEQUENCE [LARGE SCALE GENOMIC DNA]</scope>
    <source>
        <strain evidence="3 4">KJZ-9</strain>
    </source>
</reference>
<dbReference type="RefSeq" id="WP_190618079.1">
    <property type="nucleotide sequence ID" value="NZ_CP061538.1"/>
</dbReference>
<keyword evidence="4" id="KW-1185">Reference proteome</keyword>
<proteinExistence type="predicted"/>
<organism evidence="3 4">
    <name type="scientific">Rothia amarae</name>
    <dbReference type="NCBI Taxonomy" id="169480"/>
    <lineage>
        <taxon>Bacteria</taxon>
        <taxon>Bacillati</taxon>
        <taxon>Actinomycetota</taxon>
        <taxon>Actinomycetes</taxon>
        <taxon>Micrococcales</taxon>
        <taxon>Micrococcaceae</taxon>
        <taxon>Rothia</taxon>
    </lineage>
</organism>
<feature type="region of interest" description="Disordered" evidence="1">
    <location>
        <begin position="1"/>
        <end position="57"/>
    </location>
</feature>
<feature type="transmembrane region" description="Helical" evidence="2">
    <location>
        <begin position="344"/>
        <end position="367"/>
    </location>
</feature>
<dbReference type="AlphaFoldDB" id="A0A7H2BLF2"/>
<feature type="compositionally biased region" description="Polar residues" evidence="1">
    <location>
        <begin position="1"/>
        <end position="10"/>
    </location>
</feature>
<sequence length="384" mass="41176">MANQQHSGSFSAEEPSSRPHAASSRAPENSGSWRNITVEAENRRRRPAPSVTAKEAYATRPRPRFSAARKFLAVLLALTALLLGASGATAYWAQKNFVEPAGFSAISANMAQDKEFQHELAQGVAHDVMQSDNIKQYLGEGDSKDIFNPLDIIGSLKDWGYDQVEGVVTGATTAVVDSENYPQVWNQVMMDTHAYNLDESKTDSVIDITAVYQQVDQQVGSIMGFDPDLVGSDRHLITLDATNGTSLRDVVTGVKNFAATWQTQLILAAVALFLAFLLWPRGRLLFIGIAVLIAGGLLWFGSLATEGISTAARSLNLTSSVGQVFIQGLANQYAHSLSGFAGSYVAPFLIIGAVLVALGIAAQIAGLSTRNRSARSLPFQNTVG</sequence>
<evidence type="ECO:0000256" key="1">
    <source>
        <dbReference type="SAM" id="MobiDB-lite"/>
    </source>
</evidence>
<keyword evidence="2" id="KW-0472">Membrane</keyword>
<dbReference type="Proteomes" id="UP000516421">
    <property type="component" value="Chromosome"/>
</dbReference>
<dbReference type="KEGG" id="rama:IDM48_03540"/>
<evidence type="ECO:0000256" key="2">
    <source>
        <dbReference type="SAM" id="Phobius"/>
    </source>
</evidence>
<feature type="transmembrane region" description="Helical" evidence="2">
    <location>
        <begin position="71"/>
        <end position="93"/>
    </location>
</feature>
<protein>
    <submittedName>
        <fullName evidence="3">Uncharacterized protein</fullName>
    </submittedName>
</protein>
<dbReference type="EMBL" id="CP061538">
    <property type="protein sequence ID" value="QNV40498.1"/>
    <property type="molecule type" value="Genomic_DNA"/>
</dbReference>
<gene>
    <name evidence="3" type="ORF">IDM48_03540</name>
</gene>
<keyword evidence="2" id="KW-1133">Transmembrane helix</keyword>
<evidence type="ECO:0000313" key="4">
    <source>
        <dbReference type="Proteomes" id="UP000516421"/>
    </source>
</evidence>
<feature type="transmembrane region" description="Helical" evidence="2">
    <location>
        <begin position="284"/>
        <end position="304"/>
    </location>
</feature>